<accession>A7I4V9</accession>
<dbReference type="Proteomes" id="UP000002408">
    <property type="component" value="Chromosome"/>
</dbReference>
<evidence type="ECO:0000313" key="1">
    <source>
        <dbReference type="EMBL" id="ABS54770.1"/>
    </source>
</evidence>
<dbReference type="InterPro" id="IPR019209">
    <property type="entry name" value="DUF2098"/>
</dbReference>
<dbReference type="AlphaFoldDB" id="A7I4V9"/>
<sequence length="86" mass="9469">MRYPRTGTTGAVVRIEQVGADLFAELDSTHLLYRTDLLIPAEQAKAAAKSQKEDIKEIIQREREFAAGSEFQDALKNIDQSCEGGG</sequence>
<dbReference type="KEGG" id="mbn:Mboo_0248"/>
<protein>
    <submittedName>
        <fullName evidence="1">Uncharacterized protein</fullName>
    </submittedName>
</protein>
<dbReference type="EMBL" id="CP000780">
    <property type="protein sequence ID" value="ABS54770.1"/>
    <property type="molecule type" value="Genomic_DNA"/>
</dbReference>
<dbReference type="Pfam" id="PF09871">
    <property type="entry name" value="DUF2098"/>
    <property type="match status" value="1"/>
</dbReference>
<organism evidence="1 2">
    <name type="scientific">Methanoregula boonei (strain DSM 21154 / JCM 14090 / 6A8)</name>
    <dbReference type="NCBI Taxonomy" id="456442"/>
    <lineage>
        <taxon>Archaea</taxon>
        <taxon>Methanobacteriati</taxon>
        <taxon>Methanobacteriota</taxon>
        <taxon>Stenosarchaea group</taxon>
        <taxon>Methanomicrobia</taxon>
        <taxon>Methanomicrobiales</taxon>
        <taxon>Methanoregulaceae</taxon>
        <taxon>Methanoregula</taxon>
    </lineage>
</organism>
<dbReference type="HOGENOM" id="CLU_159088_0_0_2"/>
<keyword evidence="2" id="KW-1185">Reference proteome</keyword>
<evidence type="ECO:0000313" key="2">
    <source>
        <dbReference type="Proteomes" id="UP000002408"/>
    </source>
</evidence>
<proteinExistence type="predicted"/>
<name>A7I4V9_METB6</name>
<dbReference type="eggNOG" id="arCOG04846">
    <property type="taxonomic scope" value="Archaea"/>
</dbReference>
<dbReference type="STRING" id="456442.Mboo_0248"/>
<reference evidence="2" key="1">
    <citation type="journal article" date="2015" name="Microbiology">
        <title>Genome of Methanoregula boonei 6A8 reveals adaptations to oligotrophic peatland environments.</title>
        <authorList>
            <person name="Braeuer S."/>
            <person name="Cadillo-Quiroz H."/>
            <person name="Kyrpides N."/>
            <person name="Woyke T."/>
            <person name="Goodwin L."/>
            <person name="Detter C."/>
            <person name="Podell S."/>
            <person name="Yavitt J.B."/>
            <person name="Zinder S.H."/>
        </authorList>
    </citation>
    <scope>NUCLEOTIDE SEQUENCE [LARGE SCALE GENOMIC DNA]</scope>
    <source>
        <strain evidence="2">DSM 21154 / JCM 14090 / 6A8</strain>
    </source>
</reference>
<gene>
    <name evidence="1" type="ordered locus">Mboo_0248</name>
</gene>